<evidence type="ECO:0000256" key="5">
    <source>
        <dbReference type="ARBA" id="ARBA00022692"/>
    </source>
</evidence>
<feature type="binding site" evidence="13">
    <location>
        <begin position="44"/>
        <end position="48"/>
    </location>
    <ligand>
        <name>GTP</name>
        <dbReference type="ChEBI" id="CHEBI:37565"/>
        <label>1</label>
    </ligand>
</feature>
<sequence>MNKLEISTSSKQINISLIGNPNSGKTSVFNRLTGLNQRVGNFPGVTVDKKSASLHLSDGRKATLIDLPGTYSLYPTSMDERVVLDVLLDTKSKYYPEVVVCVVDATNLERHLLLLSQVKDLGIPVVLGLNMVDLADKNGVEVDLAFLQKSLQVPVVKINGRTGKGISELLDKVEDVLYQPSQEFMPLDALASPVIEEVKKSMLVKNDYQALLLAHHHQRLHYLTEAEKQQLIQTTEKHAFQSIRLQVEETMQRYAKITPMVELALKKSMSAEEDTFTDKLDKVLTHKLWGSLIFFSILFVVFQAIFAWAEYPMNLIDDIFSALSAYFTSVLPEGVVASLLTEGIIPGIGGVVIFIPQIAILFGFIALLEEVGYMARAVFLSDNLMRKFGLNGRSMVSLFSGAACAIPAVMSTRTISNWKERLITIFVTPFISCSARIPVYTVLVAFVVPAEKFWGVFELQGLVVLGLYILGVVGALGSAYVMKKILKTGESSFFVMELPVYKTPQWKNTLITIWEKVKTFVVEAGKVILVISIVLWVLATYGPGDAMDKVAEQVKAHPEYSQLPKEELDNLIASKQLEVSYAGIFGKAIEPAIKPLGYDWKMGIALLTSFAAREVFVGTMATIYSIGSEEEDRVIEKIRKERNPETGELVYNAATAMSLLVFYVFAMQCMSTLAVVQRETKSWAWPALQLVYMTAVAYLSALLTFNIMS</sequence>
<keyword evidence="9" id="KW-0406">Ion transport</keyword>
<evidence type="ECO:0000256" key="15">
    <source>
        <dbReference type="RuleBase" id="RU362098"/>
    </source>
</evidence>
<dbReference type="PANTHER" id="PTHR43185:SF1">
    <property type="entry name" value="FE(2+) TRANSPORTER FEOB"/>
    <property type="match status" value="1"/>
</dbReference>
<dbReference type="Gene3D" id="3.40.50.300">
    <property type="entry name" value="P-loop containing nucleotide triphosphate hydrolases"/>
    <property type="match status" value="1"/>
</dbReference>
<evidence type="ECO:0000256" key="14">
    <source>
        <dbReference type="PIRSR" id="PIRSR603373-2"/>
    </source>
</evidence>
<feature type="binding site" evidence="14">
    <location>
        <position position="34"/>
    </location>
    <ligand>
        <name>Mg(2+)</name>
        <dbReference type="ChEBI" id="CHEBI:18420"/>
        <label>2</label>
    </ligand>
</feature>
<gene>
    <name evidence="17" type="primary">feoB</name>
    <name evidence="17" type="ORF">AAG747_00545</name>
</gene>
<dbReference type="SUPFAM" id="SSF52540">
    <property type="entry name" value="P-loop containing nucleoside triphosphate hydrolases"/>
    <property type="match status" value="1"/>
</dbReference>
<reference evidence="17 18" key="1">
    <citation type="submission" date="2024-04" db="EMBL/GenBank/DDBJ databases">
        <title>Novel genus in family Flammeovirgaceae.</title>
        <authorList>
            <person name="Nguyen T.H."/>
            <person name="Vuong T.Q."/>
            <person name="Le H."/>
            <person name="Kim S.-G."/>
        </authorList>
    </citation>
    <scope>NUCLEOTIDE SEQUENCE [LARGE SCALE GENOMIC DNA]</scope>
    <source>
        <strain evidence="17 18">JCM 23209</strain>
    </source>
</reference>
<feature type="transmembrane region" description="Helical" evidence="15">
    <location>
        <begin position="422"/>
        <end position="447"/>
    </location>
</feature>
<proteinExistence type="inferred from homology"/>
<feature type="domain" description="FeoB-type G" evidence="16">
    <location>
        <begin position="12"/>
        <end position="179"/>
    </location>
</feature>
<dbReference type="EMBL" id="JBDKWZ010000001">
    <property type="protein sequence ID" value="MEN7546373.1"/>
    <property type="molecule type" value="Genomic_DNA"/>
</dbReference>
<evidence type="ECO:0000259" key="16">
    <source>
        <dbReference type="PROSITE" id="PS51711"/>
    </source>
</evidence>
<dbReference type="RefSeq" id="WP_346819161.1">
    <property type="nucleotide sequence ID" value="NZ_JBDKWZ010000001.1"/>
</dbReference>
<organism evidence="17 18">
    <name type="scientific">Rapidithrix thailandica</name>
    <dbReference type="NCBI Taxonomy" id="413964"/>
    <lineage>
        <taxon>Bacteria</taxon>
        <taxon>Pseudomonadati</taxon>
        <taxon>Bacteroidota</taxon>
        <taxon>Cytophagia</taxon>
        <taxon>Cytophagales</taxon>
        <taxon>Flammeovirgaceae</taxon>
        <taxon>Rapidithrix</taxon>
    </lineage>
</organism>
<evidence type="ECO:0000256" key="4">
    <source>
        <dbReference type="ARBA" id="ARBA00022496"/>
    </source>
</evidence>
<feature type="transmembrane region" description="Helical" evidence="15">
    <location>
        <begin position="520"/>
        <end position="539"/>
    </location>
</feature>
<keyword evidence="7 15" id="KW-1133">Transmembrane helix</keyword>
<keyword evidence="14" id="KW-0460">Magnesium</keyword>
<dbReference type="GO" id="GO:0015093">
    <property type="term" value="F:ferrous iron transmembrane transporter activity"/>
    <property type="evidence" value="ECO:0007669"/>
    <property type="project" value="UniProtKB-UniRule"/>
</dbReference>
<evidence type="ECO:0000256" key="12">
    <source>
        <dbReference type="NCBIfam" id="TIGR00437"/>
    </source>
</evidence>
<keyword evidence="5 15" id="KW-0812">Transmembrane</keyword>
<dbReference type="GO" id="GO:0005886">
    <property type="term" value="C:plasma membrane"/>
    <property type="evidence" value="ECO:0007669"/>
    <property type="project" value="UniProtKB-SubCell"/>
</dbReference>
<evidence type="ECO:0000313" key="18">
    <source>
        <dbReference type="Proteomes" id="UP001403385"/>
    </source>
</evidence>
<evidence type="ECO:0000256" key="2">
    <source>
        <dbReference type="ARBA" id="ARBA00022448"/>
    </source>
</evidence>
<evidence type="ECO:0000256" key="6">
    <source>
        <dbReference type="ARBA" id="ARBA00022741"/>
    </source>
</evidence>
<dbReference type="Pfam" id="PF07664">
    <property type="entry name" value="FeoB_C"/>
    <property type="match status" value="1"/>
</dbReference>
<evidence type="ECO:0000256" key="9">
    <source>
        <dbReference type="ARBA" id="ARBA00023065"/>
    </source>
</evidence>
<feature type="transmembrane region" description="Helical" evidence="15">
    <location>
        <begin position="347"/>
        <end position="368"/>
    </location>
</feature>
<feature type="binding site" evidence="13">
    <location>
        <begin position="66"/>
        <end position="69"/>
    </location>
    <ligand>
        <name>GTP</name>
        <dbReference type="ChEBI" id="CHEBI:37565"/>
        <label>1</label>
    </ligand>
</feature>
<keyword evidence="10 13" id="KW-0342">GTP-binding</keyword>
<dbReference type="NCBIfam" id="TIGR00437">
    <property type="entry name" value="feoB"/>
    <property type="match status" value="1"/>
</dbReference>
<dbReference type="PROSITE" id="PS51711">
    <property type="entry name" value="G_FEOB"/>
    <property type="match status" value="1"/>
</dbReference>
<keyword evidence="2 15" id="KW-0813">Transport</keyword>
<dbReference type="InterPro" id="IPR005225">
    <property type="entry name" value="Small_GTP-bd"/>
</dbReference>
<feature type="transmembrane region" description="Helical" evidence="15">
    <location>
        <begin position="459"/>
        <end position="482"/>
    </location>
</feature>
<feature type="transmembrane region" description="Helical" evidence="15">
    <location>
        <begin position="649"/>
        <end position="667"/>
    </location>
</feature>
<evidence type="ECO:0000256" key="11">
    <source>
        <dbReference type="ARBA" id="ARBA00023136"/>
    </source>
</evidence>
<accession>A0AAW9S1X6</accession>
<dbReference type="InterPro" id="IPR027417">
    <property type="entry name" value="P-loop_NTPase"/>
</dbReference>
<keyword evidence="3" id="KW-1003">Cell membrane</keyword>
<comment type="function">
    <text evidence="15">Probable transporter of a GTP-driven Fe(2+) uptake system.</text>
</comment>
<feature type="transmembrane region" description="Helical" evidence="15">
    <location>
        <begin position="288"/>
        <end position="307"/>
    </location>
</feature>
<keyword evidence="11 15" id="KW-0472">Membrane</keyword>
<evidence type="ECO:0000256" key="13">
    <source>
        <dbReference type="PIRSR" id="PIRSR603373-1"/>
    </source>
</evidence>
<keyword evidence="14" id="KW-0479">Metal-binding</keyword>
<dbReference type="InterPro" id="IPR011642">
    <property type="entry name" value="Gate_dom"/>
</dbReference>
<evidence type="ECO:0000313" key="17">
    <source>
        <dbReference type="EMBL" id="MEN7546373.1"/>
    </source>
</evidence>
<feature type="binding site" evidence="13">
    <location>
        <begin position="130"/>
        <end position="133"/>
    </location>
    <ligand>
        <name>GTP</name>
        <dbReference type="ChEBI" id="CHEBI:37565"/>
        <label>1</label>
    </ligand>
</feature>
<dbReference type="InterPro" id="IPR011640">
    <property type="entry name" value="Fe2_transport_prot_B_C"/>
</dbReference>
<dbReference type="Pfam" id="PF07670">
    <property type="entry name" value="Gate"/>
    <property type="match status" value="2"/>
</dbReference>
<dbReference type="PANTHER" id="PTHR43185">
    <property type="entry name" value="FERROUS IRON TRANSPORT PROTEIN B"/>
    <property type="match status" value="1"/>
</dbReference>
<dbReference type="CDD" id="cd01879">
    <property type="entry name" value="FeoB"/>
    <property type="match status" value="1"/>
</dbReference>
<dbReference type="NCBIfam" id="TIGR00231">
    <property type="entry name" value="small_GTP"/>
    <property type="match status" value="1"/>
</dbReference>
<keyword evidence="6 13" id="KW-0547">Nucleotide-binding</keyword>
<protein>
    <recommendedName>
        <fullName evidence="12 15">Ferrous iron transport protein B</fullName>
    </recommendedName>
</protein>
<evidence type="ECO:0000256" key="3">
    <source>
        <dbReference type="ARBA" id="ARBA00022475"/>
    </source>
</evidence>
<comment type="subcellular location">
    <subcellularLocation>
        <location evidence="15">Cell inner membrane</location>
        <topology evidence="15">Multi-pass membrane protein</topology>
    </subcellularLocation>
    <subcellularLocation>
        <location evidence="1">Cell membrane</location>
        <topology evidence="1">Multi-pass membrane protein</topology>
    </subcellularLocation>
</comment>
<keyword evidence="18" id="KW-1185">Reference proteome</keyword>
<feature type="transmembrane region" description="Helical" evidence="15">
    <location>
        <begin position="604"/>
        <end position="628"/>
    </location>
</feature>
<comment type="caution">
    <text evidence="17">The sequence shown here is derived from an EMBL/GenBank/DDBJ whole genome shotgun (WGS) entry which is preliminary data.</text>
</comment>
<feature type="transmembrane region" description="Helical" evidence="15">
    <location>
        <begin position="388"/>
        <end position="410"/>
    </location>
</feature>
<keyword evidence="4 15" id="KW-0410">Iron transport</keyword>
<evidence type="ECO:0000256" key="7">
    <source>
        <dbReference type="ARBA" id="ARBA00022989"/>
    </source>
</evidence>
<comment type="similarity">
    <text evidence="15">Belongs to the TRAFAC class TrmE-Era-EngA-EngB-Septin-like GTPase superfamily. FeoB GTPase (TC 9.A.8) family.</text>
</comment>
<dbReference type="GO" id="GO:0005525">
    <property type="term" value="F:GTP binding"/>
    <property type="evidence" value="ECO:0007669"/>
    <property type="project" value="UniProtKB-KW"/>
</dbReference>
<keyword evidence="8 15" id="KW-0408">Iron</keyword>
<dbReference type="InterPro" id="IPR050860">
    <property type="entry name" value="FeoB_GTPase"/>
</dbReference>
<dbReference type="Proteomes" id="UP001403385">
    <property type="component" value="Unassembled WGS sequence"/>
</dbReference>
<feature type="binding site" evidence="14">
    <location>
        <position position="33"/>
    </location>
    <ligand>
        <name>Mg(2+)</name>
        <dbReference type="ChEBI" id="CHEBI:18420"/>
        <label>2</label>
    </ligand>
</feature>
<dbReference type="GO" id="GO:0046872">
    <property type="term" value="F:metal ion binding"/>
    <property type="evidence" value="ECO:0007669"/>
    <property type="project" value="UniProtKB-KW"/>
</dbReference>
<evidence type="ECO:0000256" key="10">
    <source>
        <dbReference type="ARBA" id="ARBA00023134"/>
    </source>
</evidence>
<evidence type="ECO:0000256" key="8">
    <source>
        <dbReference type="ARBA" id="ARBA00023004"/>
    </source>
</evidence>
<feature type="transmembrane region" description="Helical" evidence="15">
    <location>
        <begin position="687"/>
        <end position="708"/>
    </location>
</feature>
<dbReference type="InterPro" id="IPR030389">
    <property type="entry name" value="G_FEOB_dom"/>
</dbReference>
<feature type="transmembrane region" description="Helical" evidence="15">
    <location>
        <begin position="319"/>
        <end position="340"/>
    </location>
</feature>
<dbReference type="InterPro" id="IPR003373">
    <property type="entry name" value="Fe2_transport_prot-B"/>
</dbReference>
<feature type="binding site" evidence="13">
    <location>
        <begin position="19"/>
        <end position="26"/>
    </location>
    <ligand>
        <name>GTP</name>
        <dbReference type="ChEBI" id="CHEBI:37565"/>
        <label>1</label>
    </ligand>
</feature>
<dbReference type="Pfam" id="PF02421">
    <property type="entry name" value="FeoB_N"/>
    <property type="match status" value="1"/>
</dbReference>
<evidence type="ECO:0000256" key="1">
    <source>
        <dbReference type="ARBA" id="ARBA00004651"/>
    </source>
</evidence>
<feature type="binding site" evidence="14">
    <location>
        <position position="30"/>
    </location>
    <ligand>
        <name>Mg(2+)</name>
        <dbReference type="ChEBI" id="CHEBI:18420"/>
        <label>2</label>
    </ligand>
</feature>
<dbReference type="AlphaFoldDB" id="A0AAW9S1X6"/>
<name>A0AAW9S1X6_9BACT</name>